<evidence type="ECO:0000256" key="2">
    <source>
        <dbReference type="SAM" id="Phobius"/>
    </source>
</evidence>
<reference evidence="4" key="1">
    <citation type="submission" date="2016-11" db="UniProtKB">
        <authorList>
            <consortium name="WormBaseParasite"/>
        </authorList>
    </citation>
    <scope>IDENTIFICATION</scope>
</reference>
<feature type="compositionally biased region" description="Basic and acidic residues" evidence="1">
    <location>
        <begin position="615"/>
        <end position="658"/>
    </location>
</feature>
<accession>A0A1I7XQN7</accession>
<evidence type="ECO:0000256" key="1">
    <source>
        <dbReference type="SAM" id="MobiDB-lite"/>
    </source>
</evidence>
<name>A0A1I7XQN7_HETBA</name>
<sequence length="783" mass="88956">MVKQLTVGPSGSNLRIFKELGSGRSKQVYSMFAEVQGSERMLSLAHTSRGSIMEGTAKQQQEDSASEIATTDKNFHSETSASTNGSMEHVPVKTATASNLVVEENIMETEKDNDPDNRSFRIKGLKHPGGWRTNSEIINLLARCESFNILFEKADRIKGPKPGSIFLTFDAVSSARDAYTQAQKIRVDGITVQVEASDVFFEPAACTSRQYFSKSLDESIRRRTLFALHLPASTDKELLDSIFGTDVIEHVEFLPLTNQQQQAEKAVNLSGLNINDFKVRMCTPEQAASARQDVDKFELDDGVQQSVMRLCTPSEYTLFVEQERKPRPFVPPTVELQVQSEKKRTSSLSEITAEEQLLAPEIDEEDVTDCFIKHVDDHRINWAELTEKGELYEMCDIISGQFGGLPDSILKPAMLRTLQRHLSESQTHWMKEHIESLIKAWKTEVASDELFRRPTLVQMKAADYKPVPNRKRKYIGKNSAQSRAARVVMGVGAILSAARNKFATESGEIDIDEDDAGNIIIGGEALSFESWAKLTKTKQSDIVRSNVHGEEKNLRRKTREEHEFKLLKSVIYFVLCFVLTFFFICLNNNYVSRQSQQKEWREKKMGAKKMRIMQKAREEMEELEKAEREAKKMEREGNKIENGKESCTDEIEKQIKELDEGEIDSDEDKNSKKRKKNMGSSSSSSSSSESEDDGDARKRRRNRRKAERKKGPQLPPLFQNMFDHRQAIINALSHEHKKAFVSILHQLRNHILPLCYLHNMAETDGICPCNCAIKEGARFMMQN</sequence>
<proteinExistence type="predicted"/>
<feature type="transmembrane region" description="Helical" evidence="2">
    <location>
        <begin position="570"/>
        <end position="591"/>
    </location>
</feature>
<keyword evidence="3" id="KW-1185">Reference proteome</keyword>
<evidence type="ECO:0000313" key="3">
    <source>
        <dbReference type="Proteomes" id="UP000095283"/>
    </source>
</evidence>
<keyword evidence="2" id="KW-0812">Transmembrane</keyword>
<feature type="compositionally biased region" description="Basic residues" evidence="1">
    <location>
        <begin position="697"/>
        <end position="708"/>
    </location>
</feature>
<protein>
    <submittedName>
        <fullName evidence="4">RRM domain-containing protein</fullName>
    </submittedName>
</protein>
<organism evidence="3 4">
    <name type="scientific">Heterorhabditis bacteriophora</name>
    <name type="common">Entomopathogenic nematode worm</name>
    <dbReference type="NCBI Taxonomy" id="37862"/>
    <lineage>
        <taxon>Eukaryota</taxon>
        <taxon>Metazoa</taxon>
        <taxon>Ecdysozoa</taxon>
        <taxon>Nematoda</taxon>
        <taxon>Chromadorea</taxon>
        <taxon>Rhabditida</taxon>
        <taxon>Rhabditina</taxon>
        <taxon>Rhabditomorpha</taxon>
        <taxon>Strongyloidea</taxon>
        <taxon>Heterorhabditidae</taxon>
        <taxon>Heterorhabditis</taxon>
    </lineage>
</organism>
<keyword evidence="2" id="KW-1133">Transmembrane helix</keyword>
<dbReference type="AlphaFoldDB" id="A0A1I7XQN7"/>
<feature type="compositionally biased region" description="Low complexity" evidence="1">
    <location>
        <begin position="678"/>
        <end position="688"/>
    </location>
</feature>
<keyword evidence="2" id="KW-0472">Membrane</keyword>
<dbReference type="WBParaSite" id="Hba_20109">
    <property type="protein sequence ID" value="Hba_20109"/>
    <property type="gene ID" value="Hba_20109"/>
</dbReference>
<feature type="region of interest" description="Disordered" evidence="1">
    <location>
        <begin position="613"/>
        <end position="717"/>
    </location>
</feature>
<evidence type="ECO:0000313" key="4">
    <source>
        <dbReference type="WBParaSite" id="Hba_20109"/>
    </source>
</evidence>
<dbReference type="Proteomes" id="UP000095283">
    <property type="component" value="Unplaced"/>
</dbReference>